<keyword evidence="2 7" id="KW-0575">Peroxidase</keyword>
<evidence type="ECO:0000256" key="2">
    <source>
        <dbReference type="ARBA" id="ARBA00022559"/>
    </source>
</evidence>
<evidence type="ECO:0000256" key="4">
    <source>
        <dbReference type="ARBA" id="ARBA00023002"/>
    </source>
</evidence>
<dbReference type="Pfam" id="PF08534">
    <property type="entry name" value="Redoxin"/>
    <property type="match status" value="1"/>
</dbReference>
<evidence type="ECO:0000256" key="6">
    <source>
        <dbReference type="PIRSR" id="PIRSR637944-1"/>
    </source>
</evidence>
<sequence>MPSSKRCIEPIKVTAIFSIASAWRTSGSQLNSYFNIATPPPPQNQIVKMTGATGLRAGGNFPEGVKFKYIPWTTETADTKVCGFPLTYDASKEFHNKKVVLVSVPGAFTPTCSGNHVPPFLQKIPELKKKGVDNLIIIAPNDAYVMSGWQKVNLAGSPDDNTFVIFASDLETKLANQIGWTAPGDRNGRWAAIIDHGKIAYAEIETELQAVTVSGVDAILEKL</sequence>
<gene>
    <name evidence="9" type="ORF">AC578_4775</name>
</gene>
<dbReference type="GO" id="GO:0034599">
    <property type="term" value="P:cellular response to oxidative stress"/>
    <property type="evidence" value="ECO:0007669"/>
    <property type="project" value="InterPro"/>
</dbReference>
<dbReference type="OrthoDB" id="195498at2759"/>
<evidence type="ECO:0000256" key="3">
    <source>
        <dbReference type="ARBA" id="ARBA00022862"/>
    </source>
</evidence>
<dbReference type="GO" id="GO:0005739">
    <property type="term" value="C:mitochondrion"/>
    <property type="evidence" value="ECO:0007669"/>
    <property type="project" value="TreeGrafter"/>
</dbReference>
<comment type="similarity">
    <text evidence="1 7">Belongs to the peroxiredoxin family. Prx5 subfamily.</text>
</comment>
<name>A0A139HL54_9PEZI</name>
<dbReference type="GO" id="GO:0005777">
    <property type="term" value="C:peroxisome"/>
    <property type="evidence" value="ECO:0007669"/>
    <property type="project" value="TreeGrafter"/>
</dbReference>
<dbReference type="Proteomes" id="UP000070133">
    <property type="component" value="Unassembled WGS sequence"/>
</dbReference>
<feature type="domain" description="Redoxin" evidence="8">
    <location>
        <begin position="78"/>
        <end position="220"/>
    </location>
</feature>
<comment type="caution">
    <text evidence="9">The sequence shown here is derived from an EMBL/GenBank/DDBJ whole genome shotgun (WGS) entry which is preliminary data.</text>
</comment>
<dbReference type="InterPro" id="IPR013740">
    <property type="entry name" value="Redoxin"/>
</dbReference>
<evidence type="ECO:0000259" key="8">
    <source>
        <dbReference type="Pfam" id="PF08534"/>
    </source>
</evidence>
<comment type="function">
    <text evidence="7">Thiol-specific peroxidase that catalyzes the reduction of hydrogen peroxide and organic hydroperoxides to water and alcohols, respectively. Plays a role in cell protection against oxidative stress by detoxifying peroxides.</text>
</comment>
<evidence type="ECO:0000256" key="5">
    <source>
        <dbReference type="ARBA" id="ARBA00023284"/>
    </source>
</evidence>
<dbReference type="PANTHER" id="PTHR10430:SF16">
    <property type="entry name" value="PEROXIREDOXIN-5, MITOCHONDRIAL"/>
    <property type="match status" value="1"/>
</dbReference>
<dbReference type="InterPro" id="IPR037944">
    <property type="entry name" value="PRX5-like"/>
</dbReference>
<feature type="active site" description="Cysteine sulfenic acid (-SOH) intermediate" evidence="6">
    <location>
        <position position="112"/>
    </location>
</feature>
<organism evidence="9 10">
    <name type="scientific">Pseudocercospora eumusae</name>
    <dbReference type="NCBI Taxonomy" id="321146"/>
    <lineage>
        <taxon>Eukaryota</taxon>
        <taxon>Fungi</taxon>
        <taxon>Dikarya</taxon>
        <taxon>Ascomycota</taxon>
        <taxon>Pezizomycotina</taxon>
        <taxon>Dothideomycetes</taxon>
        <taxon>Dothideomycetidae</taxon>
        <taxon>Mycosphaerellales</taxon>
        <taxon>Mycosphaerellaceae</taxon>
        <taxon>Pseudocercospora</taxon>
    </lineage>
</organism>
<dbReference type="InterPro" id="IPR036249">
    <property type="entry name" value="Thioredoxin-like_sf"/>
</dbReference>
<evidence type="ECO:0000256" key="7">
    <source>
        <dbReference type="RuleBase" id="RU366011"/>
    </source>
</evidence>
<reference evidence="9 10" key="1">
    <citation type="submission" date="2015-07" db="EMBL/GenBank/DDBJ databases">
        <title>Comparative genomics of the Sigatoka disease complex on banana suggests a link between parallel evolutionary changes in Pseudocercospora fijiensis and Pseudocercospora eumusae and increased virulence on the banana host.</title>
        <authorList>
            <person name="Chang T.-C."/>
            <person name="Salvucci A."/>
            <person name="Crous P.W."/>
            <person name="Stergiopoulos I."/>
        </authorList>
    </citation>
    <scope>NUCLEOTIDE SEQUENCE [LARGE SCALE GENOMIC DNA]</scope>
    <source>
        <strain evidence="9 10">CBS 114824</strain>
    </source>
</reference>
<dbReference type="EMBL" id="LFZN01000032">
    <property type="protein sequence ID" value="KXT03235.1"/>
    <property type="molecule type" value="Genomic_DNA"/>
</dbReference>
<dbReference type="AlphaFoldDB" id="A0A139HL54"/>
<keyword evidence="10" id="KW-1185">Reference proteome</keyword>
<proteinExistence type="inferred from homology"/>
<accession>A0A139HL54</accession>
<dbReference type="Gene3D" id="3.40.30.10">
    <property type="entry name" value="Glutaredoxin"/>
    <property type="match status" value="1"/>
</dbReference>
<dbReference type="GO" id="GO:0045454">
    <property type="term" value="P:cell redox homeostasis"/>
    <property type="evidence" value="ECO:0007669"/>
    <property type="project" value="TreeGrafter"/>
</dbReference>
<evidence type="ECO:0000256" key="1">
    <source>
        <dbReference type="ARBA" id="ARBA00010505"/>
    </source>
</evidence>
<dbReference type="SUPFAM" id="SSF52833">
    <property type="entry name" value="Thioredoxin-like"/>
    <property type="match status" value="1"/>
</dbReference>
<evidence type="ECO:0000313" key="9">
    <source>
        <dbReference type="EMBL" id="KXT03235.1"/>
    </source>
</evidence>
<dbReference type="STRING" id="321146.A0A139HL54"/>
<keyword evidence="3 7" id="KW-0049">Antioxidant</keyword>
<keyword evidence="4 7" id="KW-0560">Oxidoreductase</keyword>
<protein>
    <recommendedName>
        <fullName evidence="8">Redoxin domain-containing protein</fullName>
    </recommendedName>
</protein>
<evidence type="ECO:0000313" key="10">
    <source>
        <dbReference type="Proteomes" id="UP000070133"/>
    </source>
</evidence>
<keyword evidence="5 7" id="KW-0676">Redox-active center</keyword>
<dbReference type="GO" id="GO:0042744">
    <property type="term" value="P:hydrogen peroxide catabolic process"/>
    <property type="evidence" value="ECO:0007669"/>
    <property type="project" value="TreeGrafter"/>
</dbReference>
<dbReference type="CDD" id="cd03013">
    <property type="entry name" value="PRX5_like"/>
    <property type="match status" value="1"/>
</dbReference>
<dbReference type="PANTHER" id="PTHR10430">
    <property type="entry name" value="PEROXIREDOXIN"/>
    <property type="match status" value="1"/>
</dbReference>
<dbReference type="GO" id="GO:0008379">
    <property type="term" value="F:thioredoxin peroxidase activity"/>
    <property type="evidence" value="ECO:0007669"/>
    <property type="project" value="InterPro"/>
</dbReference>